<gene>
    <name evidence="1" type="ORF">METZ01_LOCUS357372</name>
</gene>
<feature type="non-terminal residue" evidence="1">
    <location>
        <position position="80"/>
    </location>
</feature>
<organism evidence="1">
    <name type="scientific">marine metagenome</name>
    <dbReference type="NCBI Taxonomy" id="408172"/>
    <lineage>
        <taxon>unclassified sequences</taxon>
        <taxon>metagenomes</taxon>
        <taxon>ecological metagenomes</taxon>
    </lineage>
</organism>
<accession>A0A382S5X6</accession>
<evidence type="ECO:0000313" key="1">
    <source>
        <dbReference type="EMBL" id="SVD04518.1"/>
    </source>
</evidence>
<dbReference type="EMBL" id="UINC01126193">
    <property type="protein sequence ID" value="SVD04518.1"/>
    <property type="molecule type" value="Genomic_DNA"/>
</dbReference>
<protein>
    <submittedName>
        <fullName evidence="1">Uncharacterized protein</fullName>
    </submittedName>
</protein>
<proteinExistence type="predicted"/>
<sequence>MLNPYNQLEIISKTRNGKVFLGKTLETLIILKRMLQDDEQFREAAKLILLGQIIYVDGETFLNLLSENFDNDRTKSVLKK</sequence>
<name>A0A382S5X6_9ZZZZ</name>
<reference evidence="1" key="1">
    <citation type="submission" date="2018-05" db="EMBL/GenBank/DDBJ databases">
        <authorList>
            <person name="Lanie J.A."/>
            <person name="Ng W.-L."/>
            <person name="Kazmierczak K.M."/>
            <person name="Andrzejewski T.M."/>
            <person name="Davidsen T.M."/>
            <person name="Wayne K.J."/>
            <person name="Tettelin H."/>
            <person name="Glass J.I."/>
            <person name="Rusch D."/>
            <person name="Podicherti R."/>
            <person name="Tsui H.-C.T."/>
            <person name="Winkler M.E."/>
        </authorList>
    </citation>
    <scope>NUCLEOTIDE SEQUENCE</scope>
</reference>
<dbReference type="AlphaFoldDB" id="A0A382S5X6"/>